<dbReference type="Gene3D" id="1.10.260.40">
    <property type="entry name" value="lambda repressor-like DNA-binding domains"/>
    <property type="match status" value="1"/>
</dbReference>
<dbReference type="CDD" id="cd00093">
    <property type="entry name" value="HTH_XRE"/>
    <property type="match status" value="1"/>
</dbReference>
<dbReference type="SUPFAM" id="SSF47413">
    <property type="entry name" value="lambda repressor-like DNA-binding domains"/>
    <property type="match status" value="1"/>
</dbReference>
<dbReference type="Pfam" id="PF01381">
    <property type="entry name" value="HTH_3"/>
    <property type="match status" value="1"/>
</dbReference>
<feature type="domain" description="HTH cro/C1-type" evidence="2">
    <location>
        <begin position="6"/>
        <end position="60"/>
    </location>
</feature>
<dbReference type="InterPro" id="IPR001387">
    <property type="entry name" value="Cro/C1-type_HTH"/>
</dbReference>
<dbReference type="EMBL" id="DXHQ01000008">
    <property type="protein sequence ID" value="HIW07924.1"/>
    <property type="molecule type" value="Genomic_DNA"/>
</dbReference>
<dbReference type="Proteomes" id="UP000823933">
    <property type="component" value="Unassembled WGS sequence"/>
</dbReference>
<reference evidence="3" key="1">
    <citation type="journal article" date="2021" name="PeerJ">
        <title>Extensive microbial diversity within the chicken gut microbiome revealed by metagenomics and culture.</title>
        <authorList>
            <person name="Gilroy R."/>
            <person name="Ravi A."/>
            <person name="Getino M."/>
            <person name="Pursley I."/>
            <person name="Horton D.L."/>
            <person name="Alikhan N.F."/>
            <person name="Baker D."/>
            <person name="Gharbi K."/>
            <person name="Hall N."/>
            <person name="Watson M."/>
            <person name="Adriaenssens E.M."/>
            <person name="Foster-Nyarko E."/>
            <person name="Jarju S."/>
            <person name="Secka A."/>
            <person name="Antonio M."/>
            <person name="Oren A."/>
            <person name="Chaudhuri R.R."/>
            <person name="La Ragione R."/>
            <person name="Hildebrand F."/>
            <person name="Pallen M.J."/>
        </authorList>
    </citation>
    <scope>NUCLEOTIDE SEQUENCE</scope>
    <source>
        <strain evidence="3">ChiHcolR34-3080</strain>
    </source>
</reference>
<dbReference type="GO" id="GO:0003677">
    <property type="term" value="F:DNA binding"/>
    <property type="evidence" value="ECO:0007669"/>
    <property type="project" value="UniProtKB-KW"/>
</dbReference>
<dbReference type="PANTHER" id="PTHR46558">
    <property type="entry name" value="TRACRIPTIONAL REGULATORY PROTEIN-RELATED-RELATED"/>
    <property type="match status" value="1"/>
</dbReference>
<accession>A0A9D1TW99</accession>
<dbReference type="PANTHER" id="PTHR46558:SF4">
    <property type="entry name" value="DNA-BIDING PHAGE PROTEIN"/>
    <property type="match status" value="1"/>
</dbReference>
<dbReference type="SMART" id="SM00530">
    <property type="entry name" value="HTH_XRE"/>
    <property type="match status" value="1"/>
</dbReference>
<dbReference type="AlphaFoldDB" id="A0A9D1TW99"/>
<evidence type="ECO:0000313" key="3">
    <source>
        <dbReference type="EMBL" id="HIW07924.1"/>
    </source>
</evidence>
<keyword evidence="1" id="KW-0238">DNA-binding</keyword>
<name>A0A9D1TW99_9FIRM</name>
<dbReference type="InterPro" id="IPR010982">
    <property type="entry name" value="Lambda_DNA-bd_dom_sf"/>
</dbReference>
<protein>
    <submittedName>
        <fullName evidence="3">Helix-turn-helix domain-containing protein</fullName>
    </submittedName>
</protein>
<evidence type="ECO:0000259" key="2">
    <source>
        <dbReference type="PROSITE" id="PS50943"/>
    </source>
</evidence>
<comment type="caution">
    <text evidence="3">The sequence shown here is derived from an EMBL/GenBank/DDBJ whole genome shotgun (WGS) entry which is preliminary data.</text>
</comment>
<evidence type="ECO:0000313" key="4">
    <source>
        <dbReference type="Proteomes" id="UP000823933"/>
    </source>
</evidence>
<reference evidence="3" key="2">
    <citation type="submission" date="2021-04" db="EMBL/GenBank/DDBJ databases">
        <authorList>
            <person name="Gilroy R."/>
        </authorList>
    </citation>
    <scope>NUCLEOTIDE SEQUENCE</scope>
    <source>
        <strain evidence="3">ChiHcolR34-3080</strain>
    </source>
</reference>
<gene>
    <name evidence="3" type="ORF">H9890_00800</name>
</gene>
<organism evidence="3 4">
    <name type="scientific">Candidatus Faecalibacterium intestinigallinarum</name>
    <dbReference type="NCBI Taxonomy" id="2838581"/>
    <lineage>
        <taxon>Bacteria</taxon>
        <taxon>Bacillati</taxon>
        <taxon>Bacillota</taxon>
        <taxon>Clostridia</taxon>
        <taxon>Eubacteriales</taxon>
        <taxon>Oscillospiraceae</taxon>
        <taxon>Faecalibacterium</taxon>
    </lineage>
</organism>
<evidence type="ECO:0000256" key="1">
    <source>
        <dbReference type="ARBA" id="ARBA00023125"/>
    </source>
</evidence>
<sequence length="92" mass="10360">MTADRIKTLREARGWTQAELARRLNMTRNGVNSWEQGLSMPSPPLLVELAKLFSVSTDYLLGLEPHQTVNVSGLDEKDVALIAQLADRLRER</sequence>
<proteinExistence type="predicted"/>
<dbReference type="PROSITE" id="PS50943">
    <property type="entry name" value="HTH_CROC1"/>
    <property type="match status" value="1"/>
</dbReference>